<evidence type="ECO:0000313" key="7">
    <source>
        <dbReference type="EMBL" id="MCO1660629.1"/>
    </source>
</evidence>
<dbReference type="SUPFAM" id="SSF53613">
    <property type="entry name" value="Ribokinase-like"/>
    <property type="match status" value="1"/>
</dbReference>
<dbReference type="InterPro" id="IPR029056">
    <property type="entry name" value="Ribokinase-like"/>
</dbReference>
<keyword evidence="2" id="KW-0808">Transferase</keyword>
<dbReference type="Proteomes" id="UP001165283">
    <property type="component" value="Unassembled WGS sequence"/>
</dbReference>
<evidence type="ECO:0000256" key="1">
    <source>
        <dbReference type="ARBA" id="ARBA00010688"/>
    </source>
</evidence>
<feature type="domain" description="Carbohydrate kinase PfkB" evidence="6">
    <location>
        <begin position="10"/>
        <end position="289"/>
    </location>
</feature>
<keyword evidence="3" id="KW-0547">Nucleotide-binding</keyword>
<keyword evidence="5" id="KW-0067">ATP-binding</keyword>
<reference evidence="7" key="1">
    <citation type="submission" date="2021-04" db="EMBL/GenBank/DDBJ databases">
        <title>Pseudonocardia sp. nov., isolated from sandy soil of mangrove forest.</title>
        <authorList>
            <person name="Zan Z."/>
            <person name="Huang R."/>
            <person name="Liu W."/>
        </authorList>
    </citation>
    <scope>NUCLEOTIDE SEQUENCE</scope>
    <source>
        <strain evidence="7">S2-4</strain>
    </source>
</reference>
<evidence type="ECO:0000256" key="5">
    <source>
        <dbReference type="ARBA" id="ARBA00022840"/>
    </source>
</evidence>
<proteinExistence type="inferred from homology"/>
<comment type="similarity">
    <text evidence="1">Belongs to the carbohydrate kinase PfkB family.</text>
</comment>
<evidence type="ECO:0000313" key="8">
    <source>
        <dbReference type="Proteomes" id="UP001165283"/>
    </source>
</evidence>
<dbReference type="InterPro" id="IPR050306">
    <property type="entry name" value="PfkB_Carbo_kinase"/>
</dbReference>
<name>A0ABT1ACZ8_9PSEU</name>
<organism evidence="7 8">
    <name type="scientific">Pseudonocardia humida</name>
    <dbReference type="NCBI Taxonomy" id="2800819"/>
    <lineage>
        <taxon>Bacteria</taxon>
        <taxon>Bacillati</taxon>
        <taxon>Actinomycetota</taxon>
        <taxon>Actinomycetes</taxon>
        <taxon>Pseudonocardiales</taxon>
        <taxon>Pseudonocardiaceae</taxon>
        <taxon>Pseudonocardia</taxon>
    </lineage>
</organism>
<dbReference type="EMBL" id="JAGSOV010000087">
    <property type="protein sequence ID" value="MCO1660629.1"/>
    <property type="molecule type" value="Genomic_DNA"/>
</dbReference>
<dbReference type="Gene3D" id="3.40.1190.20">
    <property type="match status" value="1"/>
</dbReference>
<gene>
    <name evidence="7" type="ORF">KDL28_36830</name>
</gene>
<accession>A0ABT1ACZ8</accession>
<dbReference type="GO" id="GO:0016301">
    <property type="term" value="F:kinase activity"/>
    <property type="evidence" value="ECO:0007669"/>
    <property type="project" value="UniProtKB-KW"/>
</dbReference>
<evidence type="ECO:0000259" key="6">
    <source>
        <dbReference type="Pfam" id="PF00294"/>
    </source>
</evidence>
<dbReference type="Pfam" id="PF00294">
    <property type="entry name" value="PfkB"/>
    <property type="match status" value="1"/>
</dbReference>
<keyword evidence="8" id="KW-1185">Reference proteome</keyword>
<protein>
    <submittedName>
        <fullName evidence="7">Sugar kinase</fullName>
    </submittedName>
</protein>
<evidence type="ECO:0000256" key="3">
    <source>
        <dbReference type="ARBA" id="ARBA00022741"/>
    </source>
</evidence>
<dbReference type="PANTHER" id="PTHR43085:SF1">
    <property type="entry name" value="PSEUDOURIDINE KINASE-RELATED"/>
    <property type="match status" value="1"/>
</dbReference>
<comment type="caution">
    <text evidence="7">The sequence shown here is derived from an EMBL/GenBank/DDBJ whole genome shotgun (WGS) entry which is preliminary data.</text>
</comment>
<dbReference type="InterPro" id="IPR011611">
    <property type="entry name" value="PfkB_dom"/>
</dbReference>
<dbReference type="PANTHER" id="PTHR43085">
    <property type="entry name" value="HEXOKINASE FAMILY MEMBER"/>
    <property type="match status" value="1"/>
</dbReference>
<evidence type="ECO:0000256" key="4">
    <source>
        <dbReference type="ARBA" id="ARBA00022777"/>
    </source>
</evidence>
<evidence type="ECO:0000256" key="2">
    <source>
        <dbReference type="ARBA" id="ARBA00022679"/>
    </source>
</evidence>
<keyword evidence="4 7" id="KW-0418">Kinase</keyword>
<sequence>MIELTSTDPLDAAVTFRLSFSGDALNAAAAAAAAGARTALLTRVGDDPLGRRLLERIAELGVEPIVRLDPAAPTGAYLSGADPTGQAEFVYLRRGSAASRLSPDDLDPDLLATTSCLLVSGITAALSASATETVLAAASAVAAAGGAVVYDPNFRPRLTTPAAALDVLERVAPHAALVTPSCPGDAEPLLGTADPGEAAERVRAAGARAAAVTMGADGVLLLTGAPEPTIVPPVRPDRVVDQTGAGDALAGTAAARLALGDPVEVAVALGTAAAALSLAGEGGTGRVPTLAETRAALSRVRPAGD</sequence>